<accession>A2G0V0</accession>
<dbReference type="EMBL" id="DS114222">
    <property type="protein sequence ID" value="EAX89216.1"/>
    <property type="molecule type" value="Genomic_DNA"/>
</dbReference>
<gene>
    <name evidence="1" type="ORF">TVAG_084470</name>
</gene>
<sequence>MTFVSQIELNNDLCTSQISKHDIDNVNVDLTQVGNPYEYIRFKICGKVNGKEVVLTPHGGWYIMNLKTSQLFECIAASYNCEYIYLKMDRKMLPGGTWVSDASRRSIKYNNMDSGFYMNYFQSKFDDEELKFKILTFEKQFKRLVESNSLQQKFQNFLWSTKMETTDEILEYLEFIVHESIYKFKYVLNGQNVRISTIYENLLNRIFGLSNLSYIIKSDVGSAYENTESGSITECTYSLRQFSNGFAKYIPLYKEKLNDTIQETKNLILLNRNEKNYVNQFLGRIYTLDKANRLMKVKKKRNASAHHSNYN</sequence>
<dbReference type="InParanoid" id="A2G0V0"/>
<dbReference type="VEuPathDB" id="TrichDB:TVAGG3_0293880"/>
<reference evidence="1" key="2">
    <citation type="journal article" date="2007" name="Science">
        <title>Draft genome sequence of the sexually transmitted pathogen Trichomonas vaginalis.</title>
        <authorList>
            <person name="Carlton J.M."/>
            <person name="Hirt R.P."/>
            <person name="Silva J.C."/>
            <person name="Delcher A.L."/>
            <person name="Schatz M."/>
            <person name="Zhao Q."/>
            <person name="Wortman J.R."/>
            <person name="Bidwell S.L."/>
            <person name="Alsmark U.C.M."/>
            <person name="Besteiro S."/>
            <person name="Sicheritz-Ponten T."/>
            <person name="Noel C.J."/>
            <person name="Dacks J.B."/>
            <person name="Foster P.G."/>
            <person name="Simillion C."/>
            <person name="Van de Peer Y."/>
            <person name="Miranda-Saavedra D."/>
            <person name="Barton G.J."/>
            <person name="Westrop G.D."/>
            <person name="Mueller S."/>
            <person name="Dessi D."/>
            <person name="Fiori P.L."/>
            <person name="Ren Q."/>
            <person name="Paulsen I."/>
            <person name="Zhang H."/>
            <person name="Bastida-Corcuera F.D."/>
            <person name="Simoes-Barbosa A."/>
            <person name="Brown M.T."/>
            <person name="Hayes R.D."/>
            <person name="Mukherjee M."/>
            <person name="Okumura C.Y."/>
            <person name="Schneider R."/>
            <person name="Smith A.J."/>
            <person name="Vanacova S."/>
            <person name="Villalvazo M."/>
            <person name="Haas B.J."/>
            <person name="Pertea M."/>
            <person name="Feldblyum T.V."/>
            <person name="Utterback T.R."/>
            <person name="Shu C.L."/>
            <person name="Osoegawa K."/>
            <person name="de Jong P.J."/>
            <person name="Hrdy I."/>
            <person name="Horvathova L."/>
            <person name="Zubacova Z."/>
            <person name="Dolezal P."/>
            <person name="Malik S.B."/>
            <person name="Logsdon J.M. Jr."/>
            <person name="Henze K."/>
            <person name="Gupta A."/>
            <person name="Wang C.C."/>
            <person name="Dunne R.L."/>
            <person name="Upcroft J.A."/>
            <person name="Upcroft P."/>
            <person name="White O."/>
            <person name="Salzberg S.L."/>
            <person name="Tang P."/>
            <person name="Chiu C.-H."/>
            <person name="Lee Y.-S."/>
            <person name="Embley T.M."/>
            <person name="Coombs G.H."/>
            <person name="Mottram J.C."/>
            <person name="Tachezy J."/>
            <person name="Fraser-Liggett C.M."/>
            <person name="Johnson P.J."/>
        </authorList>
    </citation>
    <scope>NUCLEOTIDE SEQUENCE [LARGE SCALE GENOMIC DNA]</scope>
    <source>
        <strain evidence="1">G3</strain>
    </source>
</reference>
<dbReference type="VEuPathDB" id="TrichDB:TVAG_084470"/>
<evidence type="ECO:0000313" key="1">
    <source>
        <dbReference type="EMBL" id="EAX89216.1"/>
    </source>
</evidence>
<dbReference type="KEGG" id="tva:4746885"/>
<proteinExistence type="predicted"/>
<dbReference type="RefSeq" id="XP_001302146.1">
    <property type="nucleotide sequence ID" value="XM_001302145.1"/>
</dbReference>
<dbReference type="Proteomes" id="UP000001542">
    <property type="component" value="Unassembled WGS sequence"/>
</dbReference>
<reference evidence="1" key="1">
    <citation type="submission" date="2006-10" db="EMBL/GenBank/DDBJ databases">
        <authorList>
            <person name="Amadeo P."/>
            <person name="Zhao Q."/>
            <person name="Wortman J."/>
            <person name="Fraser-Liggett C."/>
            <person name="Carlton J."/>
        </authorList>
    </citation>
    <scope>NUCLEOTIDE SEQUENCE</scope>
    <source>
        <strain evidence="1">G3</strain>
    </source>
</reference>
<evidence type="ECO:0000313" key="2">
    <source>
        <dbReference type="Proteomes" id="UP000001542"/>
    </source>
</evidence>
<dbReference type="AlphaFoldDB" id="A2G0V0"/>
<name>A2G0V0_TRIV3</name>
<protein>
    <submittedName>
        <fullName evidence="1">Uncharacterized protein</fullName>
    </submittedName>
</protein>
<keyword evidence="2" id="KW-1185">Reference proteome</keyword>
<organism evidence="1 2">
    <name type="scientific">Trichomonas vaginalis (strain ATCC PRA-98 / G3)</name>
    <dbReference type="NCBI Taxonomy" id="412133"/>
    <lineage>
        <taxon>Eukaryota</taxon>
        <taxon>Metamonada</taxon>
        <taxon>Parabasalia</taxon>
        <taxon>Trichomonadida</taxon>
        <taxon>Trichomonadidae</taxon>
        <taxon>Trichomonas</taxon>
    </lineage>
</organism>